<keyword evidence="1" id="KW-0539">Nucleus</keyword>
<keyword evidence="4" id="KW-1185">Reference proteome</keyword>
<protein>
    <submittedName>
        <fullName evidence="3">Zn(2)-C6 fungal-type domain-containing protein</fullName>
    </submittedName>
</protein>
<feature type="region of interest" description="Disordered" evidence="2">
    <location>
        <begin position="117"/>
        <end position="187"/>
    </location>
</feature>
<name>A0ABQ0G406_9PEZI</name>
<comment type="caution">
    <text evidence="3">The sequence shown here is derived from an EMBL/GenBank/DDBJ whole genome shotgun (WGS) entry which is preliminary data.</text>
</comment>
<organism evidence="3 4">
    <name type="scientific">Madurella fahalii</name>
    <dbReference type="NCBI Taxonomy" id="1157608"/>
    <lineage>
        <taxon>Eukaryota</taxon>
        <taxon>Fungi</taxon>
        <taxon>Dikarya</taxon>
        <taxon>Ascomycota</taxon>
        <taxon>Pezizomycotina</taxon>
        <taxon>Sordariomycetes</taxon>
        <taxon>Sordariomycetidae</taxon>
        <taxon>Sordariales</taxon>
        <taxon>Sordariales incertae sedis</taxon>
        <taxon>Madurella</taxon>
    </lineage>
</organism>
<accession>A0ABQ0G406</accession>
<feature type="compositionally biased region" description="Polar residues" evidence="2">
    <location>
        <begin position="218"/>
        <end position="228"/>
    </location>
</feature>
<dbReference type="SUPFAM" id="SSF57701">
    <property type="entry name" value="Zn2/Cys6 DNA-binding domain"/>
    <property type="match status" value="1"/>
</dbReference>
<gene>
    <name evidence="3" type="ORF">MFIFM68171_02599</name>
</gene>
<evidence type="ECO:0000313" key="4">
    <source>
        <dbReference type="Proteomes" id="UP001628179"/>
    </source>
</evidence>
<feature type="region of interest" description="Disordered" evidence="2">
    <location>
        <begin position="315"/>
        <end position="339"/>
    </location>
</feature>
<feature type="compositionally biased region" description="Low complexity" evidence="2">
    <location>
        <begin position="315"/>
        <end position="324"/>
    </location>
</feature>
<feature type="region of interest" description="Disordered" evidence="2">
    <location>
        <begin position="399"/>
        <end position="436"/>
    </location>
</feature>
<dbReference type="EMBL" id="BAAFSV010000001">
    <property type="protein sequence ID" value="GAB1312389.1"/>
    <property type="molecule type" value="Genomic_DNA"/>
</dbReference>
<feature type="compositionally biased region" description="Low complexity" evidence="2">
    <location>
        <begin position="465"/>
        <end position="492"/>
    </location>
</feature>
<sequence length="731" mass="77626">MAGMARHGSASAYQGFSVCQPALGSALQWLPAIGTPELDDMINAFIPGPSSIQDKRTHIAMDFFEYSRQTGETFKFYPVPSAASFTPVTASPASSTLYDSGYGSSFNLSPVMSDQGSWTRSPAALTPSMSTDAGARSRSSASKKASTSSSRQATVDFSNHPGMRIMTKDGRDVTNSASRGCKTKEQRDHAHLMRIIKACDSCRRKKIRCDPSHKKRTASQASASQTEQKPAKKPRKAEEPPPAAVGEAVADFSDASFDPTTLDLVPFDASFQDIEEYWNQFITFDQEPAAVAAQHGAGDFDFDSFIDFQSFSSPSSLSSSTSPSQAFTPYTPAAPGASPTVTSDVVVDVAGGVSLDDPTVPYLNPDVLHGTNYVDFNLFSPGPDAFDEDPVLQMRDVASLPRSPRSRSVATVDTAANDPRHTYDPPTTSELWRISGPESSVHVIGATSAGRSSPTRRPLFRSAALHTSTSSHTSSIASANVVESPVSPGSSPRPRRPSQIHSVADNVASRAGMLDSPSRPESQPATHRTPPQAAHQRYCLGRDVAVRRGGYSCGRGSLSRLLQTGVESRSCSVADGQRVVQRSTVVLNAAVNAELTTMVISTSPTRRTPAGEDVKNGPTSRSFSPTFFQLAVFGLVSLLCASALQSHLACRVNLVNILSTILSLTPLALRRSGASSATGVASTSLLIPTPSGIVDNVKSKIQAVDSNLASTVSRRARNVTPRLLSVGSFLV</sequence>
<evidence type="ECO:0000256" key="1">
    <source>
        <dbReference type="ARBA" id="ARBA00023242"/>
    </source>
</evidence>
<evidence type="ECO:0000256" key="2">
    <source>
        <dbReference type="SAM" id="MobiDB-lite"/>
    </source>
</evidence>
<dbReference type="CDD" id="cd00067">
    <property type="entry name" value="GAL4"/>
    <property type="match status" value="1"/>
</dbReference>
<dbReference type="InterPro" id="IPR001138">
    <property type="entry name" value="Zn2Cys6_DnaBD"/>
</dbReference>
<dbReference type="GeneID" id="98173344"/>
<feature type="region of interest" description="Disordered" evidence="2">
    <location>
        <begin position="465"/>
        <end position="536"/>
    </location>
</feature>
<dbReference type="RefSeq" id="XP_070914122.1">
    <property type="nucleotide sequence ID" value="XM_071058021.1"/>
</dbReference>
<proteinExistence type="predicted"/>
<feature type="region of interest" description="Disordered" evidence="2">
    <location>
        <begin position="210"/>
        <end position="245"/>
    </location>
</feature>
<dbReference type="Proteomes" id="UP001628179">
    <property type="component" value="Unassembled WGS sequence"/>
</dbReference>
<dbReference type="InterPro" id="IPR036864">
    <property type="entry name" value="Zn2-C6_fun-type_DNA-bd_sf"/>
</dbReference>
<evidence type="ECO:0000313" key="3">
    <source>
        <dbReference type="EMBL" id="GAB1312389.1"/>
    </source>
</evidence>
<reference evidence="3 4" key="1">
    <citation type="submission" date="2024-09" db="EMBL/GenBank/DDBJ databases">
        <title>Itraconazole resistance in Madurella fahalii resulting from another homologue of gene encoding cytochrome P450 14-alpha sterol demethylase (CYP51).</title>
        <authorList>
            <person name="Yoshioka I."/>
            <person name="Fahal A.H."/>
            <person name="Kaneko S."/>
            <person name="Yaguchi T."/>
        </authorList>
    </citation>
    <scope>NUCLEOTIDE SEQUENCE [LARGE SCALE GENOMIC DNA]</scope>
    <source>
        <strain evidence="3 4">IFM 68171</strain>
    </source>
</reference>
<feature type="compositionally biased region" description="Low complexity" evidence="2">
    <location>
        <begin position="130"/>
        <end position="154"/>
    </location>
</feature>